<accession>A0AAQ0C2C4</accession>
<dbReference type="Proteomes" id="UP000596192">
    <property type="component" value="Plasmid unnamed1"/>
</dbReference>
<sequence length="142" mass="15749">MLAAWYTLNAAAARLQRTPASKLTAALEELESARLVFRALVEASLPKPPAEKSPRHAHDYEDAPAWVTHILEGFPSDGIYVYARWDRDGQCYRGSPHERHTAISSFAMIGDGADGDEEDCGWQVVSARRQDVPMGDSRPDRP</sequence>
<keyword evidence="1" id="KW-0614">Plasmid</keyword>
<dbReference type="EMBL" id="CP066311">
    <property type="protein sequence ID" value="QQE91166.1"/>
    <property type="molecule type" value="Genomic_DNA"/>
</dbReference>
<protein>
    <submittedName>
        <fullName evidence="1">Uncharacterized protein</fullName>
    </submittedName>
</protein>
<organism evidence="1 2">
    <name type="scientific">Azotobacter chroococcum</name>
    <dbReference type="NCBI Taxonomy" id="353"/>
    <lineage>
        <taxon>Bacteria</taxon>
        <taxon>Pseudomonadati</taxon>
        <taxon>Pseudomonadota</taxon>
        <taxon>Gammaproteobacteria</taxon>
        <taxon>Pseudomonadales</taxon>
        <taxon>Pseudomonadaceae</taxon>
        <taxon>Azotobacter</taxon>
    </lineage>
</organism>
<gene>
    <name evidence="1" type="ORF">GKQ51_22030</name>
</gene>
<dbReference type="AlphaFoldDB" id="A0AAQ0C2C4"/>
<evidence type="ECO:0000313" key="1">
    <source>
        <dbReference type="EMBL" id="QQE91166.1"/>
    </source>
</evidence>
<dbReference type="RefSeq" id="WP_136888798.1">
    <property type="nucleotide sequence ID" value="NZ_CP066311.1"/>
</dbReference>
<name>A0AAQ0C2C4_9GAMM</name>
<reference evidence="1 2" key="1">
    <citation type="submission" date="2020-12" db="EMBL/GenBank/DDBJ databases">
        <title>Genomic Analysis and Response surface optimization of nitrogen-fixing conditions for A. chroococcum strain HR1, Isolation from rhizosphere soil.</title>
        <authorList>
            <person name="Li J."/>
            <person name="Yang H."/>
            <person name="Liu H."/>
            <person name="Wang C."/>
            <person name="Tian Y."/>
            <person name="Lu X.Y."/>
        </authorList>
    </citation>
    <scope>NUCLEOTIDE SEQUENCE [LARGE SCALE GENOMIC DNA]</scope>
    <source>
        <strain evidence="1 2">HR1</strain>
        <plasmid evidence="1 2">unnamed1</plasmid>
    </source>
</reference>
<evidence type="ECO:0000313" key="2">
    <source>
        <dbReference type="Proteomes" id="UP000596192"/>
    </source>
</evidence>
<geneLocation type="plasmid" evidence="1 2">
    <name>unnamed1</name>
</geneLocation>
<proteinExistence type="predicted"/>